<evidence type="ECO:0000256" key="1">
    <source>
        <dbReference type="ARBA" id="ARBA00004141"/>
    </source>
</evidence>
<dbReference type="PANTHER" id="PTHR33048:SF42">
    <property type="entry name" value="INTEGRAL MEMBRANE PROTEIN"/>
    <property type="match status" value="1"/>
</dbReference>
<organism evidence="9 10">
    <name type="scientific">Aspergillus calidoustus</name>
    <dbReference type="NCBI Taxonomy" id="454130"/>
    <lineage>
        <taxon>Eukaryota</taxon>
        <taxon>Fungi</taxon>
        <taxon>Dikarya</taxon>
        <taxon>Ascomycota</taxon>
        <taxon>Pezizomycotina</taxon>
        <taxon>Eurotiomycetes</taxon>
        <taxon>Eurotiomycetidae</taxon>
        <taxon>Eurotiales</taxon>
        <taxon>Aspergillaceae</taxon>
        <taxon>Aspergillus</taxon>
        <taxon>Aspergillus subgen. Nidulantes</taxon>
    </lineage>
</organism>
<evidence type="ECO:0000313" key="9">
    <source>
        <dbReference type="EMBL" id="CEL10510.1"/>
    </source>
</evidence>
<dbReference type="OMA" id="LPWRILM"/>
<gene>
    <name evidence="9" type="ORF">ASPCAL13629</name>
</gene>
<feature type="compositionally biased region" description="Basic and acidic residues" evidence="6">
    <location>
        <begin position="385"/>
        <end position="396"/>
    </location>
</feature>
<feature type="transmembrane region" description="Helical" evidence="7">
    <location>
        <begin position="46"/>
        <end position="67"/>
    </location>
</feature>
<comment type="similarity">
    <text evidence="5">Belongs to the SAT4 family.</text>
</comment>
<evidence type="ECO:0000256" key="3">
    <source>
        <dbReference type="ARBA" id="ARBA00022989"/>
    </source>
</evidence>
<sequence>MADGRGTRLIASCWSLTAAAGILLILRVYCKLWRGRGLWWDDHLLIISWVSLSIAVSINTYIVSLGFGDHADTISDENLKTINLHTILVALFGIVATTTSKTSFALTLHRITTNVWMKHFLIFVIVTINVSMNLVWIFGFAKCTPLKRVWDKDVPGTCWDGKKLLKFQLFAAYYSAILDFVLALLPWQIIYGMSMLRRERIGVAVAMSLGAIAGVTGIVKAVLVVHMSSNDITYDRVDLTIWTLAEPATSIMAISIPILRTLYREIRSSHKSYSRNQTGTHTHDPRTGTHTQATGADKKSKRHSNSISRGWKNSVQVMSNRGWQESQEALNEEEESMKSTATRSSPKQGGILKTEEFTVQHKRGSFSDKSSIELKPMGLGAGGDNGREKYTRGAEA</sequence>
<evidence type="ECO:0000256" key="6">
    <source>
        <dbReference type="SAM" id="MobiDB-lite"/>
    </source>
</evidence>
<name>A0A0U5GI89_ASPCI</name>
<evidence type="ECO:0000256" key="5">
    <source>
        <dbReference type="ARBA" id="ARBA00038359"/>
    </source>
</evidence>
<dbReference type="GO" id="GO:0016020">
    <property type="term" value="C:membrane"/>
    <property type="evidence" value="ECO:0007669"/>
    <property type="project" value="UniProtKB-SubCell"/>
</dbReference>
<reference evidence="10" key="1">
    <citation type="journal article" date="2016" name="Genome Announc.">
        <title>Draft genome sequences of fungus Aspergillus calidoustus.</title>
        <authorList>
            <person name="Horn F."/>
            <person name="Linde J."/>
            <person name="Mattern D.J."/>
            <person name="Walther G."/>
            <person name="Guthke R."/>
            <person name="Scherlach K."/>
            <person name="Martin K."/>
            <person name="Brakhage A.A."/>
            <person name="Petzke L."/>
            <person name="Valiante V."/>
        </authorList>
    </citation>
    <scope>NUCLEOTIDE SEQUENCE [LARGE SCALE GENOMIC DNA]</scope>
    <source>
        <strain evidence="10">SF006504</strain>
    </source>
</reference>
<dbReference type="InterPro" id="IPR052337">
    <property type="entry name" value="SAT4-like"/>
</dbReference>
<evidence type="ECO:0000256" key="7">
    <source>
        <dbReference type="SAM" id="Phobius"/>
    </source>
</evidence>
<feature type="region of interest" description="Disordered" evidence="6">
    <location>
        <begin position="270"/>
        <end position="396"/>
    </location>
</feature>
<feature type="domain" description="Rhodopsin" evidence="8">
    <location>
        <begin position="26"/>
        <end position="264"/>
    </location>
</feature>
<feature type="transmembrane region" description="Helical" evidence="7">
    <location>
        <begin position="203"/>
        <end position="227"/>
    </location>
</feature>
<dbReference type="PANTHER" id="PTHR33048">
    <property type="entry name" value="PTH11-LIKE INTEGRAL MEMBRANE PROTEIN (AFU_ORTHOLOGUE AFUA_5G11245)"/>
    <property type="match status" value="1"/>
</dbReference>
<proteinExistence type="inferred from homology"/>
<feature type="transmembrane region" description="Helical" evidence="7">
    <location>
        <begin position="239"/>
        <end position="263"/>
    </location>
</feature>
<keyword evidence="3 7" id="KW-1133">Transmembrane helix</keyword>
<dbReference type="EMBL" id="CDMC01000019">
    <property type="protein sequence ID" value="CEL10510.1"/>
    <property type="molecule type" value="Genomic_DNA"/>
</dbReference>
<evidence type="ECO:0000313" key="10">
    <source>
        <dbReference type="Proteomes" id="UP000054771"/>
    </source>
</evidence>
<dbReference type="InterPro" id="IPR049326">
    <property type="entry name" value="Rhodopsin_dom_fungi"/>
</dbReference>
<keyword evidence="10" id="KW-1185">Reference proteome</keyword>
<keyword evidence="2 7" id="KW-0812">Transmembrane</keyword>
<dbReference type="STRING" id="454130.A0A0U5GI89"/>
<keyword evidence="4 7" id="KW-0472">Membrane</keyword>
<comment type="subcellular location">
    <subcellularLocation>
        <location evidence="1">Membrane</location>
        <topology evidence="1">Multi-pass membrane protein</topology>
    </subcellularLocation>
</comment>
<dbReference type="AlphaFoldDB" id="A0A0U5GI89"/>
<feature type="transmembrane region" description="Helical" evidence="7">
    <location>
        <begin position="171"/>
        <end position="191"/>
    </location>
</feature>
<evidence type="ECO:0000259" key="8">
    <source>
        <dbReference type="Pfam" id="PF20684"/>
    </source>
</evidence>
<accession>A0A0U5GI89</accession>
<protein>
    <recommendedName>
        <fullName evidence="8">Rhodopsin domain-containing protein</fullName>
    </recommendedName>
</protein>
<evidence type="ECO:0000256" key="4">
    <source>
        <dbReference type="ARBA" id="ARBA00023136"/>
    </source>
</evidence>
<feature type="transmembrane region" description="Helical" evidence="7">
    <location>
        <begin position="87"/>
        <end position="108"/>
    </location>
</feature>
<feature type="compositionally biased region" description="Polar residues" evidence="6">
    <location>
        <begin position="305"/>
        <end position="323"/>
    </location>
</feature>
<dbReference type="Proteomes" id="UP000054771">
    <property type="component" value="Unassembled WGS sequence"/>
</dbReference>
<feature type="transmembrane region" description="Helical" evidence="7">
    <location>
        <begin position="120"/>
        <end position="141"/>
    </location>
</feature>
<evidence type="ECO:0000256" key="2">
    <source>
        <dbReference type="ARBA" id="ARBA00022692"/>
    </source>
</evidence>
<feature type="transmembrane region" description="Helical" evidence="7">
    <location>
        <begin position="6"/>
        <end position="26"/>
    </location>
</feature>
<dbReference type="Pfam" id="PF20684">
    <property type="entry name" value="Fung_rhodopsin"/>
    <property type="match status" value="1"/>
</dbReference>
<feature type="compositionally biased region" description="Polar residues" evidence="6">
    <location>
        <begin position="338"/>
        <end position="347"/>
    </location>
</feature>
<dbReference type="OrthoDB" id="5417887at2759"/>